<reference evidence="3 5" key="1">
    <citation type="submission" date="2020-07" db="EMBL/GenBank/DDBJ databases">
        <title>Stappia sp., F7233, whole genome shotgun sequencing project.</title>
        <authorList>
            <person name="Jiang S."/>
            <person name="Liu Z.W."/>
            <person name="Du Z.J."/>
        </authorList>
    </citation>
    <scope>NUCLEOTIDE SEQUENCE [LARGE SCALE GENOMIC DNA]</scope>
    <source>
        <strain evidence="3 5">F7233</strain>
    </source>
</reference>
<keyword evidence="5" id="KW-1185">Reference proteome</keyword>
<gene>
    <name evidence="1" type="ORF">H2509_09960</name>
    <name evidence="2" type="ORF">H2509_10150</name>
    <name evidence="3" type="ORF">H2509_13315</name>
    <name evidence="4" type="ORF">H2509_13400</name>
</gene>
<accession>A0A839AEI7</accession>
<organism evidence="3 5">
    <name type="scientific">Stappia albiluteola</name>
    <dbReference type="NCBI Taxonomy" id="2758565"/>
    <lineage>
        <taxon>Bacteria</taxon>
        <taxon>Pseudomonadati</taxon>
        <taxon>Pseudomonadota</taxon>
        <taxon>Alphaproteobacteria</taxon>
        <taxon>Hyphomicrobiales</taxon>
        <taxon>Stappiaceae</taxon>
        <taxon>Stappia</taxon>
    </lineage>
</organism>
<dbReference type="EMBL" id="JACFXV010000055">
    <property type="protein sequence ID" value="MBA5778103.1"/>
    <property type="molecule type" value="Genomic_DNA"/>
</dbReference>
<evidence type="ECO:0000313" key="2">
    <source>
        <dbReference type="EMBL" id="MBA5777486.1"/>
    </source>
</evidence>
<evidence type="ECO:0000313" key="4">
    <source>
        <dbReference type="EMBL" id="MBA5778120.1"/>
    </source>
</evidence>
<dbReference type="EMBL" id="JACFXV010000051">
    <property type="protein sequence ID" value="MBA5777486.1"/>
    <property type="molecule type" value="Genomic_DNA"/>
</dbReference>
<sequence>MAFLYSAVSGSEVGNKLARDPELFAEVLNEVQDFHGDDPTDRFIQDLAEASNEKLSEFLRMLADRIEFEKGSTP</sequence>
<dbReference type="EMBL" id="JACFXV010000056">
    <property type="protein sequence ID" value="MBA5778120.1"/>
    <property type="molecule type" value="Genomic_DNA"/>
</dbReference>
<evidence type="ECO:0000313" key="3">
    <source>
        <dbReference type="EMBL" id="MBA5778103.1"/>
    </source>
</evidence>
<evidence type="ECO:0000313" key="5">
    <source>
        <dbReference type="Proteomes" id="UP000541109"/>
    </source>
</evidence>
<dbReference type="RefSeq" id="WP_182164866.1">
    <property type="nucleotide sequence ID" value="NZ_JACFXV010000050.1"/>
</dbReference>
<dbReference type="EMBL" id="JACFXV010000050">
    <property type="protein sequence ID" value="MBA5777448.1"/>
    <property type="molecule type" value="Genomic_DNA"/>
</dbReference>
<comment type="caution">
    <text evidence="3">The sequence shown here is derived from an EMBL/GenBank/DDBJ whole genome shotgun (WGS) entry which is preliminary data.</text>
</comment>
<dbReference type="AlphaFoldDB" id="A0A839AEI7"/>
<proteinExistence type="predicted"/>
<dbReference type="Proteomes" id="UP000541109">
    <property type="component" value="Unassembled WGS sequence"/>
</dbReference>
<protein>
    <submittedName>
        <fullName evidence="3">Uncharacterized protein</fullName>
    </submittedName>
</protein>
<evidence type="ECO:0000313" key="1">
    <source>
        <dbReference type="EMBL" id="MBA5777448.1"/>
    </source>
</evidence>
<name>A0A839AEI7_9HYPH</name>